<evidence type="ECO:0000256" key="1">
    <source>
        <dbReference type="SAM" id="MobiDB-lite"/>
    </source>
</evidence>
<organism evidence="2 3">
    <name type="scientific">Chromobacterium vaccinii</name>
    <dbReference type="NCBI Taxonomy" id="1108595"/>
    <lineage>
        <taxon>Bacteria</taxon>
        <taxon>Pseudomonadati</taxon>
        <taxon>Pseudomonadota</taxon>
        <taxon>Betaproteobacteria</taxon>
        <taxon>Neisseriales</taxon>
        <taxon>Chromobacteriaceae</taxon>
        <taxon>Chromobacterium</taxon>
    </lineage>
</organism>
<protein>
    <submittedName>
        <fullName evidence="2">Uncharacterized protein</fullName>
    </submittedName>
</protein>
<dbReference type="KEGG" id="cvc:BKX93_17330"/>
<gene>
    <name evidence="2" type="ORF">BKX93_17330</name>
</gene>
<dbReference type="EMBL" id="CP017707">
    <property type="protein sequence ID" value="AOZ51584.1"/>
    <property type="molecule type" value="Genomic_DNA"/>
</dbReference>
<evidence type="ECO:0000313" key="3">
    <source>
        <dbReference type="Proteomes" id="UP000178776"/>
    </source>
</evidence>
<reference evidence="2 3" key="1">
    <citation type="submission" date="2016-10" db="EMBL/GenBank/DDBJ databases">
        <title>Chromobacterium muskegensis sp. nov., an insecticidal bacterium isolated from Sphagnum bogs.</title>
        <authorList>
            <person name="Sparks M.E."/>
            <person name="Blackburn M.B."/>
            <person name="Gundersen-Rindal D.E."/>
            <person name="Mitchell A."/>
            <person name="Farrar R."/>
            <person name="Kuhar D."/>
        </authorList>
    </citation>
    <scope>NUCLEOTIDE SEQUENCE [LARGE SCALE GENOMIC DNA]</scope>
    <source>
        <strain evidence="2 3">21-1</strain>
    </source>
</reference>
<name>A0A1D9LK35_9NEIS</name>
<proteinExistence type="predicted"/>
<evidence type="ECO:0000313" key="2">
    <source>
        <dbReference type="EMBL" id="AOZ51584.1"/>
    </source>
</evidence>
<accession>A0A1D9LK35</accession>
<feature type="region of interest" description="Disordered" evidence="1">
    <location>
        <begin position="50"/>
        <end position="69"/>
    </location>
</feature>
<sequence>MASPDFAAAMSLGARGAQICTHGQKNGSSPPPWRLALRREIVGWALLGEGEPPCLDNRRGAAPSAEQPI</sequence>
<dbReference type="AlphaFoldDB" id="A0A1D9LK35"/>
<dbReference type="Proteomes" id="UP000178776">
    <property type="component" value="Chromosome"/>
</dbReference>